<keyword evidence="3" id="KW-1185">Reference proteome</keyword>
<evidence type="ECO:0000313" key="3">
    <source>
        <dbReference type="Proteomes" id="UP000228740"/>
    </source>
</evidence>
<dbReference type="EMBL" id="PGFD01000004">
    <property type="protein sequence ID" value="PJJ62489.1"/>
    <property type="molecule type" value="Genomic_DNA"/>
</dbReference>
<proteinExistence type="predicted"/>
<dbReference type="RefSeq" id="WP_100378270.1">
    <property type="nucleotide sequence ID" value="NZ_PGFD01000004.1"/>
</dbReference>
<keyword evidence="1" id="KW-0472">Membrane</keyword>
<feature type="transmembrane region" description="Helical" evidence="1">
    <location>
        <begin position="45"/>
        <end position="65"/>
    </location>
</feature>
<keyword evidence="1" id="KW-1133">Transmembrane helix</keyword>
<sequence>MSPIESKKEWYNNKTLLIILFFVFPPLGIYAMIKHKTDLWKKILYILPSSFFSILFVSAIVAVIFSDNYKAGLDHYNKKEYVKAYDSFQLVSSHDKNYKDAISKIEELKPIVDSIKKSETLQNVSDNKKEKTEERLKDNIKSQIERELIAIDKGVMIGKGESITALQMDLVLFSAYSTIIKEGEDSDDIETKKLAKKLKEKVQNLQKSGFPKLRKRYTEIVKNLMWENDIDVYSSNGGDVLNVTGGIFVTNKNIKQIQETIDENMQLFRFKQVRYRWYKGSDEFTYYDISPPKDTEPVTFENK</sequence>
<name>A0A2M9BX09_9FLAO</name>
<protein>
    <submittedName>
        <fullName evidence="2">Uncharacterized protein</fullName>
    </submittedName>
</protein>
<dbReference type="OrthoDB" id="1432489at2"/>
<accession>A0A2M9BX09</accession>
<comment type="caution">
    <text evidence="2">The sequence shown here is derived from an EMBL/GenBank/DDBJ whole genome shotgun (WGS) entry which is preliminary data.</text>
</comment>
<dbReference type="AlphaFoldDB" id="A0A2M9BX09"/>
<gene>
    <name evidence="2" type="ORF">CLV73_3655</name>
</gene>
<evidence type="ECO:0000256" key="1">
    <source>
        <dbReference type="SAM" id="Phobius"/>
    </source>
</evidence>
<organism evidence="2 3">
    <name type="scientific">Chryseobacterium geocarposphaerae</name>
    <dbReference type="NCBI Taxonomy" id="1416776"/>
    <lineage>
        <taxon>Bacteria</taxon>
        <taxon>Pseudomonadati</taxon>
        <taxon>Bacteroidota</taxon>
        <taxon>Flavobacteriia</taxon>
        <taxon>Flavobacteriales</taxon>
        <taxon>Weeksellaceae</taxon>
        <taxon>Chryseobacterium group</taxon>
        <taxon>Chryseobacterium</taxon>
    </lineage>
</organism>
<keyword evidence="1" id="KW-0812">Transmembrane</keyword>
<reference evidence="2 3" key="1">
    <citation type="submission" date="2017-11" db="EMBL/GenBank/DDBJ databases">
        <title>Genomic Encyclopedia of Archaeal and Bacterial Type Strains, Phase II (KMG-II): From Individual Species to Whole Genera.</title>
        <authorList>
            <person name="Goeker M."/>
        </authorList>
    </citation>
    <scope>NUCLEOTIDE SEQUENCE [LARGE SCALE GENOMIC DNA]</scope>
    <source>
        <strain evidence="2 3">DSM 27617</strain>
    </source>
</reference>
<feature type="transmembrane region" description="Helical" evidence="1">
    <location>
        <begin position="15"/>
        <end position="33"/>
    </location>
</feature>
<evidence type="ECO:0000313" key="2">
    <source>
        <dbReference type="EMBL" id="PJJ62489.1"/>
    </source>
</evidence>
<dbReference type="Proteomes" id="UP000228740">
    <property type="component" value="Unassembled WGS sequence"/>
</dbReference>